<evidence type="ECO:0000313" key="2">
    <source>
        <dbReference type="Proteomes" id="UP000746584"/>
    </source>
</evidence>
<name>A0ABS2RX56_9MICO</name>
<keyword evidence="2" id="KW-1185">Reference proteome</keyword>
<gene>
    <name evidence="1" type="ORF">JOE58_002483</name>
</gene>
<comment type="caution">
    <text evidence="1">The sequence shown here is derived from an EMBL/GenBank/DDBJ whole genome shotgun (WGS) entry which is preliminary data.</text>
</comment>
<reference evidence="1 2" key="1">
    <citation type="submission" date="2021-01" db="EMBL/GenBank/DDBJ databases">
        <title>Sequencing the genomes of 1000 actinobacteria strains.</title>
        <authorList>
            <person name="Klenk H.-P."/>
        </authorList>
    </citation>
    <scope>NUCLEOTIDE SEQUENCE [LARGE SCALE GENOMIC DNA]</scope>
    <source>
        <strain evidence="1 2">DSM 20542</strain>
    </source>
</reference>
<dbReference type="RefSeq" id="WP_175328381.1">
    <property type="nucleotide sequence ID" value="NZ_BMOI01000003.1"/>
</dbReference>
<dbReference type="Gene3D" id="3.30.530.20">
    <property type="match status" value="1"/>
</dbReference>
<dbReference type="Proteomes" id="UP000746584">
    <property type="component" value="Unassembled WGS sequence"/>
</dbReference>
<organism evidence="1 2">
    <name type="scientific">Curtobacterium luteum</name>
    <dbReference type="NCBI Taxonomy" id="33881"/>
    <lineage>
        <taxon>Bacteria</taxon>
        <taxon>Bacillati</taxon>
        <taxon>Actinomycetota</taxon>
        <taxon>Actinomycetes</taxon>
        <taxon>Micrococcales</taxon>
        <taxon>Microbacteriaceae</taxon>
        <taxon>Curtobacterium</taxon>
    </lineage>
</organism>
<dbReference type="InterPro" id="IPR023393">
    <property type="entry name" value="START-like_dom_sf"/>
</dbReference>
<evidence type="ECO:0000313" key="1">
    <source>
        <dbReference type="EMBL" id="MBM7803232.1"/>
    </source>
</evidence>
<accession>A0ABS2RX56</accession>
<dbReference type="CDD" id="cd07818">
    <property type="entry name" value="SRPBCC_1"/>
    <property type="match status" value="1"/>
</dbReference>
<dbReference type="Pfam" id="PF10604">
    <property type="entry name" value="Polyketide_cyc2"/>
    <property type="match status" value="1"/>
</dbReference>
<proteinExistence type="predicted"/>
<sequence>MSTITVERRVHVEAPPAAVLPHLADLTRWRSWSPWEGADPDLHREYTGDPGSVGATYAWSGNRKAGAGTMRVTEVDPSGVGIALDFTKPFRSSNVIRFDLTPSGTGTGPGTDVVWRMESPRTFMTRIFPLEKLVGPDFEKGLRQLKATVERG</sequence>
<dbReference type="InterPro" id="IPR019587">
    <property type="entry name" value="Polyketide_cyclase/dehydratase"/>
</dbReference>
<dbReference type="EMBL" id="JAFBCG010000001">
    <property type="protein sequence ID" value="MBM7803232.1"/>
    <property type="molecule type" value="Genomic_DNA"/>
</dbReference>
<evidence type="ECO:0008006" key="3">
    <source>
        <dbReference type="Google" id="ProtNLM"/>
    </source>
</evidence>
<dbReference type="SUPFAM" id="SSF55961">
    <property type="entry name" value="Bet v1-like"/>
    <property type="match status" value="1"/>
</dbReference>
<protein>
    <recommendedName>
        <fullName evidence="3">Transcriptional regulator</fullName>
    </recommendedName>
</protein>